<dbReference type="Pfam" id="PF13188">
    <property type="entry name" value="PAS_8"/>
    <property type="match status" value="1"/>
</dbReference>
<dbReference type="SUPFAM" id="SSF47384">
    <property type="entry name" value="Homodimeric domain of signal transducing histidine kinase"/>
    <property type="match status" value="1"/>
</dbReference>
<evidence type="ECO:0000259" key="5">
    <source>
        <dbReference type="PROSITE" id="PS50109"/>
    </source>
</evidence>
<feature type="domain" description="Histidine kinase" evidence="5">
    <location>
        <begin position="312"/>
        <end position="517"/>
    </location>
</feature>
<feature type="transmembrane region" description="Helical" evidence="4">
    <location>
        <begin position="79"/>
        <end position="101"/>
    </location>
</feature>
<dbReference type="PROSITE" id="PS50109">
    <property type="entry name" value="HIS_KIN"/>
    <property type="match status" value="1"/>
</dbReference>
<protein>
    <recommendedName>
        <fullName evidence="2">histidine kinase</fullName>
        <ecNumber evidence="2">2.7.13.3</ecNumber>
    </recommendedName>
</protein>
<sequence length="517" mass="55813">MATTESFEDISADLARRRSLRYLNLFRLTMAAIFLFFGKSIGLGEEAPGLFLAFAAFYLFGVLALGFPDAVQRLGFNRVVTLQMLLDIAALTMMMAVSGGTRGGLPMLLTVLLAGGGLVGYGRWVLFYAASATVAVLAENSVRFLNRGEANDFFVVGMVCIGFFGVALTARLLATRALTNELLARTRGADLARQQAINERIIEDMHDGAIVLDANLRIRQANPQAAALLGTPLPIGEVMSDLFPALTGALADPAATSEGHQCIPEGGKPLRCRIVRAEGDAGHTVIYLQDLDEIQAQAQQIKLAALGRLTASIAHEIRNPLTAVTQAAELLGEEKRAESQAKLIRIINNNALRIEQLVRDVLSLGRRDRALQEALPLHAFVGELLDEFTLHGEADKAQVVVDIPESLTLAFDRAHLHQILWNLLVNARRYAPPTPGAIRVSADSDGGRTRLNIEDDGPGISAEHRVHLFEPFFTTHAKGTGLGLYIARELADANRATLSLRDSAAGAHFCLTGMSQP</sequence>
<keyword evidence="7" id="KW-1185">Reference proteome</keyword>
<organism evidence="6 7">
    <name type="scientific">Denitromonas halophila</name>
    <dbReference type="NCBI Taxonomy" id="1629404"/>
    <lineage>
        <taxon>Bacteria</taxon>
        <taxon>Pseudomonadati</taxon>
        <taxon>Pseudomonadota</taxon>
        <taxon>Betaproteobacteria</taxon>
        <taxon>Rhodocyclales</taxon>
        <taxon>Zoogloeaceae</taxon>
        <taxon>Denitromonas</taxon>
    </lineage>
</organism>
<keyword evidence="4" id="KW-0472">Membrane</keyword>
<dbReference type="Gene3D" id="1.10.287.130">
    <property type="match status" value="1"/>
</dbReference>
<dbReference type="InterPro" id="IPR000014">
    <property type="entry name" value="PAS"/>
</dbReference>
<dbReference type="InterPro" id="IPR005467">
    <property type="entry name" value="His_kinase_dom"/>
</dbReference>
<dbReference type="Proteomes" id="UP000319502">
    <property type="component" value="Unassembled WGS sequence"/>
</dbReference>
<dbReference type="SMART" id="SM00387">
    <property type="entry name" value="HATPase_c"/>
    <property type="match status" value="1"/>
</dbReference>
<dbReference type="PRINTS" id="PR00344">
    <property type="entry name" value="BCTRLSENSOR"/>
</dbReference>
<dbReference type="SMART" id="SM00388">
    <property type="entry name" value="HisKA"/>
    <property type="match status" value="1"/>
</dbReference>
<dbReference type="RefSeq" id="WP_144311020.1">
    <property type="nucleotide sequence ID" value="NZ_VMNK01000018.1"/>
</dbReference>
<dbReference type="InterPro" id="IPR003661">
    <property type="entry name" value="HisK_dim/P_dom"/>
</dbReference>
<feature type="transmembrane region" description="Helical" evidence="4">
    <location>
        <begin position="49"/>
        <end position="67"/>
    </location>
</feature>
<keyword evidence="4" id="KW-1133">Transmembrane helix</keyword>
<dbReference type="InterPro" id="IPR003594">
    <property type="entry name" value="HATPase_dom"/>
</dbReference>
<dbReference type="PANTHER" id="PTHR43065:SF52">
    <property type="entry name" value="SENSOR PROTEIN KINASE PILS"/>
    <property type="match status" value="1"/>
</dbReference>
<comment type="caution">
    <text evidence="6">The sequence shown here is derived from an EMBL/GenBank/DDBJ whole genome shotgun (WGS) entry which is preliminary data.</text>
</comment>
<evidence type="ECO:0000256" key="1">
    <source>
        <dbReference type="ARBA" id="ARBA00000085"/>
    </source>
</evidence>
<keyword evidence="4" id="KW-0812">Transmembrane</keyword>
<evidence type="ECO:0000256" key="3">
    <source>
        <dbReference type="ARBA" id="ARBA00022553"/>
    </source>
</evidence>
<feature type="transmembrane region" description="Helical" evidence="4">
    <location>
        <begin position="153"/>
        <end position="174"/>
    </location>
</feature>
<dbReference type="InterPro" id="IPR036890">
    <property type="entry name" value="HATPase_C_sf"/>
</dbReference>
<dbReference type="CDD" id="cd00082">
    <property type="entry name" value="HisKA"/>
    <property type="match status" value="1"/>
</dbReference>
<dbReference type="Pfam" id="PF00512">
    <property type="entry name" value="HisKA"/>
    <property type="match status" value="1"/>
</dbReference>
<comment type="catalytic activity">
    <reaction evidence="1">
        <text>ATP + protein L-histidine = ADP + protein N-phospho-L-histidine.</text>
        <dbReference type="EC" id="2.7.13.3"/>
    </reaction>
</comment>
<gene>
    <name evidence="6" type="ORF">FHP91_18720</name>
</gene>
<accession>A0A557QGB5</accession>
<dbReference type="InterPro" id="IPR035965">
    <property type="entry name" value="PAS-like_dom_sf"/>
</dbReference>
<feature type="transmembrane region" description="Helical" evidence="4">
    <location>
        <begin position="25"/>
        <end position="43"/>
    </location>
</feature>
<dbReference type="GO" id="GO:0000155">
    <property type="term" value="F:phosphorelay sensor kinase activity"/>
    <property type="evidence" value="ECO:0007669"/>
    <property type="project" value="InterPro"/>
</dbReference>
<dbReference type="EMBL" id="VMNK01000018">
    <property type="protein sequence ID" value="TVO51930.1"/>
    <property type="molecule type" value="Genomic_DNA"/>
</dbReference>
<keyword evidence="3" id="KW-0597">Phosphoprotein</keyword>
<dbReference type="Pfam" id="PF25323">
    <property type="entry name" value="6TM_PilS"/>
    <property type="match status" value="1"/>
</dbReference>
<dbReference type="Gene3D" id="3.30.565.10">
    <property type="entry name" value="Histidine kinase-like ATPase, C-terminal domain"/>
    <property type="match status" value="1"/>
</dbReference>
<dbReference type="InterPro" id="IPR036097">
    <property type="entry name" value="HisK_dim/P_sf"/>
</dbReference>
<dbReference type="OrthoDB" id="9815750at2"/>
<evidence type="ECO:0000256" key="4">
    <source>
        <dbReference type="SAM" id="Phobius"/>
    </source>
</evidence>
<reference evidence="6 7" key="1">
    <citation type="submission" date="2019-07" db="EMBL/GenBank/DDBJ databases">
        <title>The pathways for chlorine oxyanion respiration interact through the shared metabolite chlorate.</title>
        <authorList>
            <person name="Barnum T.P."/>
            <person name="Cheng Y."/>
            <person name="Hill K.A."/>
            <person name="Lucas L.N."/>
            <person name="Carlson H.K."/>
            <person name="Coates J.D."/>
        </authorList>
    </citation>
    <scope>NUCLEOTIDE SEQUENCE [LARGE SCALE GENOMIC DNA]</scope>
    <source>
        <strain evidence="6 7">SFB-3</strain>
    </source>
</reference>
<dbReference type="AlphaFoldDB" id="A0A557QGB5"/>
<evidence type="ECO:0000313" key="6">
    <source>
        <dbReference type="EMBL" id="TVO51930.1"/>
    </source>
</evidence>
<dbReference type="PANTHER" id="PTHR43065">
    <property type="entry name" value="SENSOR HISTIDINE KINASE"/>
    <property type="match status" value="1"/>
</dbReference>
<evidence type="ECO:0000256" key="2">
    <source>
        <dbReference type="ARBA" id="ARBA00012438"/>
    </source>
</evidence>
<dbReference type="InterPro" id="IPR004358">
    <property type="entry name" value="Sig_transdc_His_kin-like_C"/>
</dbReference>
<dbReference type="Gene3D" id="3.30.450.20">
    <property type="entry name" value="PAS domain"/>
    <property type="match status" value="1"/>
</dbReference>
<dbReference type="CDD" id="cd00130">
    <property type="entry name" value="PAS"/>
    <property type="match status" value="1"/>
</dbReference>
<dbReference type="EC" id="2.7.13.3" evidence="2"/>
<dbReference type="SUPFAM" id="SSF55874">
    <property type="entry name" value="ATPase domain of HSP90 chaperone/DNA topoisomerase II/histidine kinase"/>
    <property type="match status" value="1"/>
</dbReference>
<evidence type="ECO:0000313" key="7">
    <source>
        <dbReference type="Proteomes" id="UP000319502"/>
    </source>
</evidence>
<dbReference type="SUPFAM" id="SSF55785">
    <property type="entry name" value="PYP-like sensor domain (PAS domain)"/>
    <property type="match status" value="1"/>
</dbReference>
<name>A0A557QGB5_9RHOO</name>
<proteinExistence type="predicted"/>
<dbReference type="Pfam" id="PF02518">
    <property type="entry name" value="HATPase_c"/>
    <property type="match status" value="1"/>
</dbReference>